<dbReference type="OrthoDB" id="9803456at2"/>
<evidence type="ECO:0000256" key="1">
    <source>
        <dbReference type="ARBA" id="ARBA00004533"/>
    </source>
</evidence>
<comment type="subcellular location">
    <subcellularLocation>
        <location evidence="1">Cell inner membrane</location>
    </subcellularLocation>
</comment>
<dbReference type="STRING" id="673521.SAMN05660991_02550"/>
<evidence type="ECO:0000256" key="2">
    <source>
        <dbReference type="ARBA" id="ARBA00022475"/>
    </source>
</evidence>
<keyword evidence="4 7" id="KW-0808">Transferase</keyword>
<reference evidence="8" key="1">
    <citation type="submission" date="2016-10" db="EMBL/GenBank/DDBJ databases">
        <authorList>
            <person name="Varghese N."/>
            <person name="Submissions S."/>
        </authorList>
    </citation>
    <scope>NUCLEOTIDE SEQUENCE [LARGE SCALE GENOMIC DNA]</scope>
    <source>
        <strain evidence="8">DSM 45413</strain>
    </source>
</reference>
<keyword evidence="5" id="KW-0472">Membrane</keyword>
<dbReference type="CDD" id="cd07984">
    <property type="entry name" value="LPLAT_LABLAT-like"/>
    <property type="match status" value="1"/>
</dbReference>
<gene>
    <name evidence="7" type="ORF">SAMN05660991_02550</name>
</gene>
<dbReference type="PANTHER" id="PTHR30606">
    <property type="entry name" value="LIPID A BIOSYNTHESIS LAUROYL ACYLTRANSFERASE"/>
    <property type="match status" value="1"/>
</dbReference>
<keyword evidence="8" id="KW-1185">Reference proteome</keyword>
<sequence length="329" mass="35471">MSTPVADRPASAGLRTRALARATDLGYAAGWGAVTALPEPLARSGFDTAFRWVARRDGGGVRQLRANLRAVTGGTVDEGELDALTVRAMRSYGRYWQEAFRLSRISPQRILRDTEVTGGEHLDRALASGRPVVAALPHSGNWDASAVWYVDRLGGPFLTVAERLRPESLYRRFLEFRESLGMRVVPLTGGPRPSATVLREWLDGGGSVALLCDRDLAGNGIPVSFAGRPTTMPGGPALVAAQTGAALLPMVCSFTERGWGLTWLPEIPVDGPGRLRDRVTAATQGIADAFATTIARRPEDWHVLGRIWPDVPPDPVRGAPPNRTGLERV</sequence>
<accession>A0A1H8TYG0</accession>
<dbReference type="EMBL" id="FOEE01000007">
    <property type="protein sequence ID" value="SEO96060.1"/>
    <property type="molecule type" value="Genomic_DNA"/>
</dbReference>
<dbReference type="GO" id="GO:0016746">
    <property type="term" value="F:acyltransferase activity"/>
    <property type="evidence" value="ECO:0007669"/>
    <property type="project" value="UniProtKB-KW"/>
</dbReference>
<dbReference type="RefSeq" id="WP_091943674.1">
    <property type="nucleotide sequence ID" value="NZ_FOEE01000007.1"/>
</dbReference>
<proteinExistence type="predicted"/>
<evidence type="ECO:0000313" key="7">
    <source>
        <dbReference type="EMBL" id="SEO96060.1"/>
    </source>
</evidence>
<dbReference type="AlphaFoldDB" id="A0A1H8TYG0"/>
<organism evidence="7 8">
    <name type="scientific">Trujillonella endophytica</name>
    <dbReference type="NCBI Taxonomy" id="673521"/>
    <lineage>
        <taxon>Bacteria</taxon>
        <taxon>Bacillati</taxon>
        <taxon>Actinomycetota</taxon>
        <taxon>Actinomycetes</taxon>
        <taxon>Geodermatophilales</taxon>
        <taxon>Geodermatophilaceae</taxon>
        <taxon>Trujillonella</taxon>
    </lineage>
</organism>
<dbReference type="NCBIfam" id="NF005919">
    <property type="entry name" value="PRK07920.1"/>
    <property type="match status" value="1"/>
</dbReference>
<evidence type="ECO:0000256" key="5">
    <source>
        <dbReference type="ARBA" id="ARBA00023136"/>
    </source>
</evidence>
<dbReference type="Proteomes" id="UP000198960">
    <property type="component" value="Unassembled WGS sequence"/>
</dbReference>
<protein>
    <submittedName>
        <fullName evidence="7">KDO2-lipid IV(A) lauroyltransferase</fullName>
    </submittedName>
</protein>
<dbReference type="Pfam" id="PF03279">
    <property type="entry name" value="Lip_A_acyltrans"/>
    <property type="match status" value="1"/>
</dbReference>
<dbReference type="GO" id="GO:0005886">
    <property type="term" value="C:plasma membrane"/>
    <property type="evidence" value="ECO:0007669"/>
    <property type="project" value="UniProtKB-SubCell"/>
</dbReference>
<dbReference type="GO" id="GO:0009247">
    <property type="term" value="P:glycolipid biosynthetic process"/>
    <property type="evidence" value="ECO:0007669"/>
    <property type="project" value="UniProtKB-ARBA"/>
</dbReference>
<dbReference type="PANTHER" id="PTHR30606:SF10">
    <property type="entry name" value="PHOSPHATIDYLINOSITOL MANNOSIDE ACYLTRANSFERASE"/>
    <property type="match status" value="1"/>
</dbReference>
<dbReference type="InterPro" id="IPR004960">
    <property type="entry name" value="LipA_acyltrans"/>
</dbReference>
<keyword evidence="2" id="KW-1003">Cell membrane</keyword>
<keyword evidence="6" id="KW-0012">Acyltransferase</keyword>
<evidence type="ECO:0000256" key="4">
    <source>
        <dbReference type="ARBA" id="ARBA00022679"/>
    </source>
</evidence>
<name>A0A1H8TYG0_9ACTN</name>
<evidence type="ECO:0000313" key="8">
    <source>
        <dbReference type="Proteomes" id="UP000198960"/>
    </source>
</evidence>
<keyword evidence="3" id="KW-0997">Cell inner membrane</keyword>
<evidence type="ECO:0000256" key="6">
    <source>
        <dbReference type="ARBA" id="ARBA00023315"/>
    </source>
</evidence>
<evidence type="ECO:0000256" key="3">
    <source>
        <dbReference type="ARBA" id="ARBA00022519"/>
    </source>
</evidence>